<protein>
    <submittedName>
        <fullName evidence="2">ABC-2 family transporter</fullName>
    </submittedName>
</protein>
<dbReference type="RefSeq" id="WP_106195959.1">
    <property type="nucleotide sequence ID" value="NZ_PVTO01000033.1"/>
</dbReference>
<dbReference type="Proteomes" id="UP000238205">
    <property type="component" value="Unassembled WGS sequence"/>
</dbReference>
<evidence type="ECO:0000313" key="3">
    <source>
        <dbReference type="Proteomes" id="UP000238205"/>
    </source>
</evidence>
<proteinExistence type="predicted"/>
<gene>
    <name evidence="2" type="ORF">CLV38_13317</name>
</gene>
<keyword evidence="1" id="KW-0812">Transmembrane</keyword>
<dbReference type="EMBL" id="PVTO01000033">
    <property type="protein sequence ID" value="PRY75912.1"/>
    <property type="molecule type" value="Genomic_DNA"/>
</dbReference>
<dbReference type="OrthoDB" id="2320684at2"/>
<feature type="transmembrane region" description="Helical" evidence="1">
    <location>
        <begin position="260"/>
        <end position="283"/>
    </location>
</feature>
<feature type="transmembrane region" description="Helical" evidence="1">
    <location>
        <begin position="20"/>
        <end position="38"/>
    </location>
</feature>
<evidence type="ECO:0000313" key="2">
    <source>
        <dbReference type="EMBL" id="PRY75912.1"/>
    </source>
</evidence>
<evidence type="ECO:0000256" key="1">
    <source>
        <dbReference type="SAM" id="Phobius"/>
    </source>
</evidence>
<keyword evidence="1" id="KW-1133">Transmembrane helix</keyword>
<feature type="transmembrane region" description="Helical" evidence="1">
    <location>
        <begin position="170"/>
        <end position="189"/>
    </location>
</feature>
<dbReference type="AlphaFoldDB" id="A0A2T0VVY7"/>
<dbReference type="PANTHER" id="PTHR37305">
    <property type="entry name" value="INTEGRAL MEMBRANE PROTEIN-RELATED"/>
    <property type="match status" value="1"/>
</dbReference>
<organism evidence="2 3">
    <name type="scientific">Alkalibacterium olivapovliticus</name>
    <dbReference type="NCBI Taxonomy" id="99907"/>
    <lineage>
        <taxon>Bacteria</taxon>
        <taxon>Bacillati</taxon>
        <taxon>Bacillota</taxon>
        <taxon>Bacilli</taxon>
        <taxon>Lactobacillales</taxon>
        <taxon>Carnobacteriaceae</taxon>
        <taxon>Alkalibacterium</taxon>
    </lineage>
</organism>
<feature type="transmembrane region" description="Helical" evidence="1">
    <location>
        <begin position="347"/>
        <end position="370"/>
    </location>
</feature>
<sequence>MKEYILFETKLYVKNRKNLFLILGVAVFVLGLLFYIPYQRVENIDDKIESEALAVRNAIAYVPLHEVEQGTYSDEYGYYDHLLSESSAIASQEVAITMFDDLNQYVTAGLQVTDSRIQSHEEGYGSLPQEFIVPLAQSLREREVYEYLQENNLQIEPNAENGANMLVIGIRWFSAVCFLFILFLSCDILTNDNEHKTIISAYPIDANRRLIGKLIIQSLVTIVALTSLFAAGYLISSLFFDIGTMTYPVPIYLSGEFTAVPTSIFIFTFIVLFLFFMIHMILFSALLNVLFRNKYLNIFIGGLLYILSFLFSSQVSFFRFAPINYFDPAAVLRGDLAVQFNQSSNDWITAIIILGLWSAGYAAILSFVFARKNRVKLEQIKGGSAA</sequence>
<feature type="transmembrane region" description="Helical" evidence="1">
    <location>
        <begin position="295"/>
        <end position="318"/>
    </location>
</feature>
<keyword evidence="3" id="KW-1185">Reference proteome</keyword>
<dbReference type="PANTHER" id="PTHR37305:SF1">
    <property type="entry name" value="MEMBRANE PROTEIN"/>
    <property type="match status" value="1"/>
</dbReference>
<accession>A0A2T0VVY7</accession>
<feature type="transmembrane region" description="Helical" evidence="1">
    <location>
        <begin position="210"/>
        <end position="240"/>
    </location>
</feature>
<name>A0A2T0VVY7_9LACT</name>
<comment type="caution">
    <text evidence="2">The sequence shown here is derived from an EMBL/GenBank/DDBJ whole genome shotgun (WGS) entry which is preliminary data.</text>
</comment>
<reference evidence="2 3" key="1">
    <citation type="submission" date="2018-03" db="EMBL/GenBank/DDBJ databases">
        <title>Genomic Encyclopedia of Archaeal and Bacterial Type Strains, Phase II (KMG-II): from individual species to whole genera.</title>
        <authorList>
            <person name="Goeker M."/>
        </authorList>
    </citation>
    <scope>NUCLEOTIDE SEQUENCE [LARGE SCALE GENOMIC DNA]</scope>
    <source>
        <strain evidence="2 3">DSM 13175</strain>
    </source>
</reference>
<keyword evidence="1" id="KW-0472">Membrane</keyword>